<gene>
    <name evidence="3" type="ORF">RhiirC2_850396</name>
    <name evidence="2" type="ORF">RhiirC2_858514</name>
</gene>
<evidence type="ECO:0000313" key="3">
    <source>
        <dbReference type="EMBL" id="PKK69841.1"/>
    </source>
</evidence>
<name>A0A2N1N7L1_9GLOM</name>
<evidence type="ECO:0000313" key="4">
    <source>
        <dbReference type="Proteomes" id="UP000233469"/>
    </source>
</evidence>
<protein>
    <submittedName>
        <fullName evidence="3">Uncharacterized protein</fullName>
    </submittedName>
</protein>
<organism evidence="3 4">
    <name type="scientific">Rhizophagus irregularis</name>
    <dbReference type="NCBI Taxonomy" id="588596"/>
    <lineage>
        <taxon>Eukaryota</taxon>
        <taxon>Fungi</taxon>
        <taxon>Fungi incertae sedis</taxon>
        <taxon>Mucoromycota</taxon>
        <taxon>Glomeromycotina</taxon>
        <taxon>Glomeromycetes</taxon>
        <taxon>Glomerales</taxon>
        <taxon>Glomeraceae</taxon>
        <taxon>Rhizophagus</taxon>
    </lineage>
</organism>
<reference evidence="3 4" key="2">
    <citation type="submission" date="2017-10" db="EMBL/GenBank/DDBJ databases">
        <title>Extensive intraspecific genome diversity in a model arbuscular mycorrhizal fungus.</title>
        <authorList>
            <person name="Chen E.C.H."/>
            <person name="Morin E."/>
            <person name="Baudet D."/>
            <person name="Noel J."/>
            <person name="Ndikumana S."/>
            <person name="Charron P."/>
            <person name="St-Onge C."/>
            <person name="Giorgi J."/>
            <person name="Grigoriev I.V."/>
            <person name="Roux C."/>
            <person name="Martin F.M."/>
            <person name="Corradi N."/>
        </authorList>
    </citation>
    <scope>NUCLEOTIDE SEQUENCE [LARGE SCALE GENOMIC DNA]</scope>
    <source>
        <strain evidence="3 4">C2</strain>
    </source>
</reference>
<feature type="region of interest" description="Disordered" evidence="1">
    <location>
        <begin position="167"/>
        <end position="201"/>
    </location>
</feature>
<proteinExistence type="predicted"/>
<dbReference type="VEuPathDB" id="FungiDB:RhiirA1_473640"/>
<reference evidence="3 4" key="1">
    <citation type="submission" date="2016-04" db="EMBL/GenBank/DDBJ databases">
        <title>Genome analyses suggest a sexual origin of heterokaryosis in a supposedly ancient asexual fungus.</title>
        <authorList>
            <person name="Ropars J."/>
            <person name="Sedzielewska K."/>
            <person name="Noel J."/>
            <person name="Charron P."/>
            <person name="Farinelli L."/>
            <person name="Marton T."/>
            <person name="Kruger M."/>
            <person name="Pelin A."/>
            <person name="Brachmann A."/>
            <person name="Corradi N."/>
        </authorList>
    </citation>
    <scope>NUCLEOTIDE SEQUENCE [LARGE SCALE GENOMIC DNA]</scope>
    <source>
        <strain evidence="3 4">C2</strain>
    </source>
</reference>
<dbReference type="AlphaFoldDB" id="A0A2N1N7L1"/>
<accession>A0A2N1N7L1</accession>
<dbReference type="VEuPathDB" id="FungiDB:FUN_020538"/>
<dbReference type="VEuPathDB" id="FungiDB:RhiirFUN_000615"/>
<dbReference type="EMBL" id="LLXL01000682">
    <property type="protein sequence ID" value="PKK69841.1"/>
    <property type="molecule type" value="Genomic_DNA"/>
</dbReference>
<dbReference type="EMBL" id="LLXL01005276">
    <property type="protein sequence ID" value="PKK56684.1"/>
    <property type="molecule type" value="Genomic_DNA"/>
</dbReference>
<dbReference type="Proteomes" id="UP000233469">
    <property type="component" value="Unassembled WGS sequence"/>
</dbReference>
<sequence>MISTTSMGSLQQPDYHIALTEDIGVIVGFLKDRVEVDDSPQVAEERTNHEAENAELRSRIEELENGTDTVAECEKVDMSGEKSLEDKKTDAFLDEAHNKWEEEEKHAIEISPNNDCPNRDIISLYKANREFKSMYKDFMANNNAGKKKAKGQVYDLPNAKRKILCKQTQKASLHRKSQYRIPEDAKRDDDDQTAASEAQTNPLAEKKRWAGECFRSDLESDTRFYRGAMERKEDPRKYYTSFLTRDMLIGEELLRRMRRGILESR</sequence>
<comment type="caution">
    <text evidence="3">The sequence shown here is derived from an EMBL/GenBank/DDBJ whole genome shotgun (WGS) entry which is preliminary data.</text>
</comment>
<evidence type="ECO:0000256" key="1">
    <source>
        <dbReference type="SAM" id="MobiDB-lite"/>
    </source>
</evidence>
<evidence type="ECO:0000313" key="2">
    <source>
        <dbReference type="EMBL" id="PKK56684.1"/>
    </source>
</evidence>